<dbReference type="EC" id="3.2.1.37" evidence="1"/>
<gene>
    <name evidence="1" type="ORF">J2X78_001791</name>
</gene>
<accession>A0ACC6KVR8</accession>
<keyword evidence="2" id="KW-1185">Reference proteome</keyword>
<protein>
    <submittedName>
        <fullName evidence="1">Xylan 1,4-beta-xylosidase</fullName>
        <ecNumber evidence="1">3.2.1.37</ecNumber>
    </submittedName>
</protein>
<evidence type="ECO:0000313" key="2">
    <source>
        <dbReference type="Proteomes" id="UP001246858"/>
    </source>
</evidence>
<name>A0ACC6KVR8_9SPHI</name>
<comment type="caution">
    <text evidence="1">The sequence shown here is derived from an EMBL/GenBank/DDBJ whole genome shotgun (WGS) entry which is preliminary data.</text>
</comment>
<reference evidence="1" key="1">
    <citation type="submission" date="2023-07" db="EMBL/GenBank/DDBJ databases">
        <title>Sorghum-associated microbial communities from plants grown in Nebraska, USA.</title>
        <authorList>
            <person name="Schachtman D."/>
        </authorList>
    </citation>
    <scope>NUCLEOTIDE SEQUENCE</scope>
    <source>
        <strain evidence="1">2697</strain>
    </source>
</reference>
<evidence type="ECO:0000313" key="1">
    <source>
        <dbReference type="EMBL" id="MDR6783239.1"/>
    </source>
</evidence>
<keyword evidence="1" id="KW-0326">Glycosidase</keyword>
<sequence length="523" mass="60169">MIRPFAVKYIAVLFLCICFDLTKAQEGATRYVHADMKQAAGKKNRAYSECIGAGRANEGLRADWQEQLAMLQKDVHFKYIRFHGLLHDDMRVYSIDKAGNPVYNFQYVDKLFDFLQRIHIRPFVEFSFMPADMAAGTKTIFWWKANVSKPKSYAQWDTLIVKLVKHWQQRYGEEEVKKWYFEVWNEPDLRGFFDGSQADYFELYAHTARAVKSVSSAYRVGGPATSAVKWIADFLSYCERDKLPLDFVSTHDYGTTSVLDEMGTKKQQLKNIRDTLAIDVKRVRNTIDASSYKNAELHFTEWNTSPSSRDPIHDTYQNAAYILHVLKKASAYSNSMSYWTFTDIFEEAGPGPTPFHGGFGLINLQGIKKPGYHAYRFIEQLGETELKNEDESSWICRSENGVQALIWDYTQPSAGYTYNQNYFNRLQAPAGKRTVRLRISNLEKGRYQVEEYRLGYGQNDPYTAYLKMGSPTNLSPSEVSILKQGSAGLPLRKLTLNLKAGTYEQPIELHDNEIVLIKLTRHL</sequence>
<dbReference type="Proteomes" id="UP001246858">
    <property type="component" value="Unassembled WGS sequence"/>
</dbReference>
<keyword evidence="1" id="KW-0378">Hydrolase</keyword>
<organism evidence="1 2">
    <name type="scientific">Pedobacter africanus</name>
    <dbReference type="NCBI Taxonomy" id="151894"/>
    <lineage>
        <taxon>Bacteria</taxon>
        <taxon>Pseudomonadati</taxon>
        <taxon>Bacteroidota</taxon>
        <taxon>Sphingobacteriia</taxon>
        <taxon>Sphingobacteriales</taxon>
        <taxon>Sphingobacteriaceae</taxon>
        <taxon>Pedobacter</taxon>
    </lineage>
</organism>
<proteinExistence type="predicted"/>
<dbReference type="EMBL" id="JAVDTF010000001">
    <property type="protein sequence ID" value="MDR6783239.1"/>
    <property type="molecule type" value="Genomic_DNA"/>
</dbReference>